<gene>
    <name evidence="1" type="ORF">HWQ67_17900</name>
</gene>
<evidence type="ECO:0000313" key="2">
    <source>
        <dbReference type="Proteomes" id="UP001196980"/>
    </source>
</evidence>
<dbReference type="RefSeq" id="WP_218254066.1">
    <property type="nucleotide sequence ID" value="NZ_JABXWD010000597.1"/>
</dbReference>
<evidence type="ECO:0000313" key="1">
    <source>
        <dbReference type="EMBL" id="MBV6343449.1"/>
    </source>
</evidence>
<reference evidence="1 2" key="1">
    <citation type="journal article" date="2020" name="J Geophys Res Biogeosci">
        <title>Magnetotaxis as an Adaptation to Enable Bacterial Shuttling of Microbial Sulfur and Sulfur Cycling Across Aquatic Oxic#Anoxic Interfaces.</title>
        <authorList>
            <person name="Li J."/>
            <person name="Liu P."/>
            <person name="Wang J."/>
            <person name="Roberts A.P."/>
            <person name="Pan Y."/>
        </authorList>
    </citation>
    <scope>NUCLEOTIDE SEQUENCE [LARGE SCALE GENOMIC DNA]</scope>
    <source>
        <strain evidence="1 2">MYR-1_YQ</strain>
    </source>
</reference>
<dbReference type="Proteomes" id="UP001196980">
    <property type="component" value="Unassembled WGS sequence"/>
</dbReference>
<feature type="non-terminal residue" evidence="1">
    <location>
        <position position="1"/>
    </location>
</feature>
<comment type="caution">
    <text evidence="1">The sequence shown here is derived from an EMBL/GenBank/DDBJ whole genome shotgun (WGS) entry which is preliminary data.</text>
</comment>
<feature type="non-terminal residue" evidence="1">
    <location>
        <position position="541"/>
    </location>
</feature>
<dbReference type="EMBL" id="JABXWD010000597">
    <property type="protein sequence ID" value="MBV6343449.1"/>
    <property type="molecule type" value="Genomic_DNA"/>
</dbReference>
<protein>
    <submittedName>
        <fullName evidence="1">Uncharacterized protein</fullName>
    </submittedName>
</protein>
<accession>A0ABS6S4X0</accession>
<sequence length="541" mass="57034">SSSSNTGFRSVGALSYQWKYWDGGAYVNIPGGTTDPYDDYTYAPSPYIYPGAMQASTTNTSSVALSVSGESVITGLINASLVQYYKIVVSGVGDGTDEAQTNGYKLGGTLNYQLWRSATDADSDFSNLTAPTTVENYYDTAYPAVTFPGAAVATDDTYSDKVGLSVTGSNMTTYPHYYFYTLSATGTTSVNSTHAQGYQAYGTPAYQWYQSNSTSPSDYSVLSGATTASWDDTTAPAGLITPGSADATDGTYSFNISVSLVGSGVTDGEARYYLREMTATGATSQNSTADSGYRNAGPLLIQLMRSAGDSDDNYSDIVGVTSSPYVDTDVPLPTITPGTAVASNGTYTDYVYAYLSGASFNDGVGRYYKWVETADGAASQNSTPDRGHTGIGTPQYQWQRTSDDEDWGFSNLTGAVSASLNDTTAPVGAIGDALAIASDAEYVDKVTLSLFGGATTNGSRRYYRCVLNGLGATEQTSSSNRGFRGIGNATYQWFISAADSDADYSNITPPGLTDYAYNTTNGVFYPDGRFYLAAIVATGAT</sequence>
<proteinExistence type="predicted"/>
<organism evidence="1 2">
    <name type="scientific">Candidatus Magnetobacterium casense</name>
    <dbReference type="NCBI Taxonomy" id="1455061"/>
    <lineage>
        <taxon>Bacteria</taxon>
        <taxon>Pseudomonadati</taxon>
        <taxon>Nitrospirota</taxon>
        <taxon>Thermodesulfovibrionia</taxon>
        <taxon>Thermodesulfovibrionales</taxon>
        <taxon>Candidatus Magnetobacteriaceae</taxon>
        <taxon>Candidatus Magnetobacterium</taxon>
    </lineage>
</organism>
<name>A0ABS6S4X0_9BACT</name>
<keyword evidence="2" id="KW-1185">Reference proteome</keyword>